<dbReference type="GO" id="GO:0008270">
    <property type="term" value="F:zinc ion binding"/>
    <property type="evidence" value="ECO:0007669"/>
    <property type="project" value="UniProtKB-KW"/>
</dbReference>
<feature type="compositionally biased region" description="Basic and acidic residues" evidence="8">
    <location>
        <begin position="1246"/>
        <end position="1255"/>
    </location>
</feature>
<feature type="compositionally biased region" description="Low complexity" evidence="8">
    <location>
        <begin position="368"/>
        <end position="385"/>
    </location>
</feature>
<dbReference type="Pfam" id="PF01485">
    <property type="entry name" value="IBR"/>
    <property type="match status" value="1"/>
</dbReference>
<feature type="region of interest" description="Disordered" evidence="8">
    <location>
        <begin position="1363"/>
        <end position="1472"/>
    </location>
</feature>
<dbReference type="GO" id="GO:0061630">
    <property type="term" value="F:ubiquitin protein ligase activity"/>
    <property type="evidence" value="ECO:0007669"/>
    <property type="project" value="TreeGrafter"/>
</dbReference>
<feature type="compositionally biased region" description="Polar residues" evidence="8">
    <location>
        <begin position="305"/>
        <end position="316"/>
    </location>
</feature>
<dbReference type="CDD" id="cd20337">
    <property type="entry name" value="BRcat_RBR_HOIP"/>
    <property type="match status" value="1"/>
</dbReference>
<evidence type="ECO:0000313" key="10">
    <source>
        <dbReference type="EMBL" id="GFN77187.1"/>
    </source>
</evidence>
<dbReference type="InterPro" id="IPR041031">
    <property type="entry name" value="RNF31_C"/>
</dbReference>
<feature type="region of interest" description="Disordered" evidence="8">
    <location>
        <begin position="271"/>
        <end position="345"/>
    </location>
</feature>
<dbReference type="InterPro" id="IPR032065">
    <property type="entry name" value="RNF31-UBA"/>
</dbReference>
<feature type="compositionally biased region" description="Polar residues" evidence="8">
    <location>
        <begin position="853"/>
        <end position="874"/>
    </location>
</feature>
<dbReference type="InterPro" id="IPR047542">
    <property type="entry name" value="Rcat_RBR_RNF31-like"/>
</dbReference>
<keyword evidence="2" id="KW-0808">Transferase</keyword>
<dbReference type="InterPro" id="IPR047541">
    <property type="entry name" value="RNF31_RBR_mRING-HC-like"/>
</dbReference>
<feature type="compositionally biased region" description="Low complexity" evidence="8">
    <location>
        <begin position="903"/>
        <end position="920"/>
    </location>
</feature>
<dbReference type="GO" id="GO:0070530">
    <property type="term" value="F:K63-linked polyubiquitin modification-dependent protein binding"/>
    <property type="evidence" value="ECO:0007669"/>
    <property type="project" value="TreeGrafter"/>
</dbReference>
<dbReference type="InterPro" id="IPR044066">
    <property type="entry name" value="TRIAD_supradom"/>
</dbReference>
<dbReference type="InterPro" id="IPR001876">
    <property type="entry name" value="Znf_RanBP2"/>
</dbReference>
<sequence>MSFSQADAVRTEEQQQVVPSSTRLNRRRHDIHSELLDFRDHLLIAVADMQDVQPLVQGFVHVDVPLKEKFIALRVTELLKRNSESIKGLKHIHSGLGTIIRFAKHLIKDHRQDQWATISFKNPIVQKKILPMNGYPEVLSQLGYTERIDCGQSFPTGKDPDKQAVVNLIADMELFLAELKTFCSGRHPHPESVGQYLPQHLRDELEVRQNSNLSMAESSYNWSSSTSTLDSQENQAISQCGWSSSASTLDSQENQAISQSTDAAVNLENNNNLDSVDARPSCSAPGKESKTKHAGTSPLVGRSATPGNNADQTSETLIAGQNPADIVNGQTSGEKGSEAIESDTGGKSVVAEMLPADDSVAIQELAGAPEMSSASESTPPSAARETVSDTSINSRLSCSVCGEDAVYVCRECYEYQKALCESCNASWHKHKDRRHHRPQPISGHHGLSLESAGSGHNAVCIDEAYGITAAASRQRHGKQQQTFVVNNNLQKREDHLAPSVTDQESLLEKGVNHLPQNHQAEDFKLLDFQKQQQQQRLLAAHSQVSPQPYPSGQSPMFQQGQFQHHLQSYNSPYQPVHQQAPANLSHFQRMSALASSAYSQPAVLPAYPASQGMAMMIPPNMSSNAGPRVLPQEMGGQYTVAGHPYQGLTSPAIAAASSQSIHPFMTNSVHNQDHLFHQQQQQRQRGFLPPYINAQLDKNVSAQPNFAPCQSLIYPHMNPAFQQQMQQQHYNAREETVGPRYNAPTVHGYPADMTNTVFNSPPPLMYPGRPQFRHPHPYISSQIQGQPQSLQTPMHQSILLPNHQHQHQFASMGPGMSEGNSNLPLQQCQALHSSSTGLADMNMVRGPFPGLNNTNIEKPVIQSPSSNNSQNRDTNFPREVDLTGEHVRNAESAHQPLQSKRGPIFSDISSPFISAPSSPLATPPPQQSTLTPSLSSECMVKLLSEQDLTKRRNMCEGFIYNIIKEVRALDEETERRMSEDDTSFLKSPDFWHIQQRKEEMVKEKKKLQDFKEELDRQVHLFYGGVENEDVSQEIYYPPDVEVGGPSKVVLAKPQIAHENFNISGEEEKIPNVVVDNRESAAAHRPTNKSHLTGSEAGLALRQRVPVEDSALEPKEEMKFHTPPTLPSRTNKPPIGQESLEAERQYRTPPVLPPRSSKPTVDRNPLAMTIPAPKIPKSPVTSTSEWACSHCTYLNPININICQICFKTSHNAQIVTANAEEEESQKDYDCNLNEQGEDLSQYIAELRDEQKPKGDDMFDDDEEEDDDDDDDFDDAEENEAALFGEGQVAREQWPGSRLSQHIMSQTGTLISQHILKSQTGPKIGQHILKSQTGPKIGQQIMMSQTEPELGRRIIMSQKQVMEEKKRAKKEFKQKMREDLQKQATSTTVACPDQNSLSSSTTSPSRHPFGIGARPKDSNRVLLNFNLGNNSMNNSSSSNNSSSQFVTPSSVSPGPSANLSGHSSSESGHQSDSIEHSLARMDELHSIDTLQASGAQMARIVKMADLEGYDIQAVQIAVDVCDSSKVKTEPLTWLRTNWRKNVARIVAQVRATGQSHSPNNVGEVSFQEAEEAYIMCQGNIKEAAERCVLNRQALYAQLGDLNNEFPREEILEAMLYCKGNAESAEMRLVKGRLELFQARIWQRQGESVSTAAPGSVNTLPAPSAETSAASTTTAPAGSGYQGLMAQLRDSFIASGPPQQQASSAGSPKPLSAALTGGNAAAGDPYLSFATSVINHQQFQDMMRDTSLNFERRVRMIYVEGRLHSWGRAEMVVKILDQDKELQQDLNEGSVTLEDVVEAVRDCQSRASALAYLRQECQICFGRFPMNKIHNLNICQCRLCQECLVSHFEVAIREKHVRHWVCPQCAQPDLTDPDTASNYLQFLGMQLQPMVTKDLHDLFETKFRDWHLQKMDYFRWCAHCAEGFVAENQGNLLRMTCPRCGERTCFQCKKQWEDQHEGLTCEEFSQWKVDNDPANQSVGLAKHLDENGIDCPNCKMRFALAKGGCMHFKCPQCGHEFCSGCNQAYHHKNMCTKYKLCKNLGLHCHCPRDCFSFLRDYTVDQLQKLLKQNNVAFNTAPPGDQPDRDHCPVMEQKEFAGDTKKDENCGRDALQGGAGLCENHYKEYLVMLINNHNLDPVSLMSKDEMEVLLGRYDLPVPSMRSRITPEAYKASLVKLIQEKLPLRKR</sequence>
<dbReference type="Proteomes" id="UP000735302">
    <property type="component" value="Unassembled WGS sequence"/>
</dbReference>
<dbReference type="PANTHER" id="PTHR16004">
    <property type="entry name" value="RING FINGER PROTEIN 31-RELATED"/>
    <property type="match status" value="1"/>
</dbReference>
<feature type="region of interest" description="Disordered" evidence="8">
    <location>
        <begin position="368"/>
        <end position="389"/>
    </location>
</feature>
<feature type="compositionally biased region" description="Basic and acidic residues" evidence="8">
    <location>
        <begin position="1363"/>
        <end position="1379"/>
    </location>
</feature>
<evidence type="ECO:0000256" key="6">
    <source>
        <dbReference type="ARBA" id="ARBA00022786"/>
    </source>
</evidence>
<dbReference type="InterPro" id="IPR047540">
    <property type="entry name" value="BRcat_RBR_RNF31-like"/>
</dbReference>
<feature type="compositionally biased region" description="Acidic residues" evidence="8">
    <location>
        <begin position="1256"/>
        <end position="1273"/>
    </location>
</feature>
<dbReference type="Gene3D" id="2.30.30.380">
    <property type="entry name" value="Zn-finger domain of Sec23/24"/>
    <property type="match status" value="1"/>
</dbReference>
<feature type="region of interest" description="Disordered" evidence="8">
    <location>
        <begin position="1"/>
        <end position="24"/>
    </location>
</feature>
<evidence type="ECO:0000256" key="2">
    <source>
        <dbReference type="ARBA" id="ARBA00022679"/>
    </source>
</evidence>
<keyword evidence="4" id="KW-0677">Repeat</keyword>
<feature type="region of interest" description="Disordered" evidence="8">
    <location>
        <begin position="1246"/>
        <end position="1273"/>
    </location>
</feature>
<feature type="region of interest" description="Disordered" evidence="8">
    <location>
        <begin position="891"/>
        <end position="934"/>
    </location>
</feature>
<dbReference type="Gene3D" id="1.20.58.2190">
    <property type="match status" value="1"/>
</dbReference>
<name>A0AAV3Y4B0_9GAST</name>
<keyword evidence="11" id="KW-1185">Reference proteome</keyword>
<dbReference type="GO" id="GO:0097039">
    <property type="term" value="P:protein linear polyubiquitination"/>
    <property type="evidence" value="ECO:0007669"/>
    <property type="project" value="TreeGrafter"/>
</dbReference>
<evidence type="ECO:0000256" key="1">
    <source>
        <dbReference type="ARBA" id="ARBA00008278"/>
    </source>
</evidence>
<dbReference type="InterPro" id="IPR002867">
    <property type="entry name" value="IBR_dom"/>
</dbReference>
<accession>A0AAV3Y4B0</accession>
<evidence type="ECO:0000256" key="7">
    <source>
        <dbReference type="ARBA" id="ARBA00022833"/>
    </source>
</evidence>
<feature type="compositionally biased region" description="Polar residues" evidence="8">
    <location>
        <begin position="1645"/>
        <end position="1656"/>
    </location>
</feature>
<dbReference type="Gene3D" id="3.30.40.10">
    <property type="entry name" value="Zinc/RING finger domain, C3HC4 (zinc finger)"/>
    <property type="match status" value="1"/>
</dbReference>
<organism evidence="10 11">
    <name type="scientific">Plakobranchus ocellatus</name>
    <dbReference type="NCBI Taxonomy" id="259542"/>
    <lineage>
        <taxon>Eukaryota</taxon>
        <taxon>Metazoa</taxon>
        <taxon>Spiralia</taxon>
        <taxon>Lophotrochozoa</taxon>
        <taxon>Mollusca</taxon>
        <taxon>Gastropoda</taxon>
        <taxon>Heterobranchia</taxon>
        <taxon>Euthyneura</taxon>
        <taxon>Panpulmonata</taxon>
        <taxon>Sacoglossa</taxon>
        <taxon>Placobranchoidea</taxon>
        <taxon>Plakobranchidae</taxon>
        <taxon>Plakobranchus</taxon>
    </lineage>
</organism>
<feature type="region of interest" description="Disordered" evidence="8">
    <location>
        <begin position="1645"/>
        <end position="1677"/>
    </location>
</feature>
<dbReference type="SMART" id="SM00647">
    <property type="entry name" value="IBR"/>
    <property type="match status" value="2"/>
</dbReference>
<dbReference type="PROSITE" id="PS01358">
    <property type="entry name" value="ZF_RANBP2_1"/>
    <property type="match status" value="1"/>
</dbReference>
<dbReference type="InterPro" id="IPR013083">
    <property type="entry name" value="Znf_RING/FYVE/PHD"/>
</dbReference>
<dbReference type="InterPro" id="IPR057426">
    <property type="entry name" value="RNF31_UBA_3"/>
</dbReference>
<keyword evidence="5" id="KW-0863">Zinc-finger</keyword>
<evidence type="ECO:0000313" key="11">
    <source>
        <dbReference type="Proteomes" id="UP000735302"/>
    </source>
</evidence>
<comment type="caution">
    <text evidence="10">The sequence shown here is derived from an EMBL/GenBank/DDBJ whole genome shotgun (WGS) entry which is preliminary data.</text>
</comment>
<dbReference type="SUPFAM" id="SSF57850">
    <property type="entry name" value="RING/U-box"/>
    <property type="match status" value="3"/>
</dbReference>
<dbReference type="CDD" id="cd16631">
    <property type="entry name" value="mRING-HC-C4C4_RBR_HOIP"/>
    <property type="match status" value="1"/>
</dbReference>
<proteinExistence type="inferred from homology"/>
<dbReference type="Gene3D" id="3.90.70.10">
    <property type="entry name" value="Cysteine proteinases"/>
    <property type="match status" value="1"/>
</dbReference>
<feature type="compositionally biased region" description="Polar residues" evidence="8">
    <location>
        <begin position="1380"/>
        <end position="1393"/>
    </location>
</feature>
<dbReference type="GO" id="GO:0036435">
    <property type="term" value="F:K48-linked polyubiquitin modification-dependent protein binding"/>
    <property type="evidence" value="ECO:0007669"/>
    <property type="project" value="TreeGrafter"/>
</dbReference>
<dbReference type="PROSITE" id="PS51873">
    <property type="entry name" value="TRIAD"/>
    <property type="match status" value="1"/>
</dbReference>
<dbReference type="CDD" id="cd20351">
    <property type="entry name" value="Rcat_RBR_HOIP"/>
    <property type="match status" value="1"/>
</dbReference>
<dbReference type="EMBL" id="BLXT01000438">
    <property type="protein sequence ID" value="GFN77187.1"/>
    <property type="molecule type" value="Genomic_DNA"/>
</dbReference>
<feature type="compositionally biased region" description="Low complexity" evidence="8">
    <location>
        <begin position="1420"/>
        <end position="1441"/>
    </location>
</feature>
<keyword evidence="6" id="KW-0833">Ubl conjugation pathway</keyword>
<feature type="domain" description="RING-type" evidence="9">
    <location>
        <begin position="1810"/>
        <end position="2032"/>
    </location>
</feature>
<feature type="region of interest" description="Disordered" evidence="8">
    <location>
        <begin position="1079"/>
        <end position="1178"/>
    </location>
</feature>
<feature type="compositionally biased region" description="Polar residues" evidence="8">
    <location>
        <begin position="14"/>
        <end position="23"/>
    </location>
</feature>
<dbReference type="PANTHER" id="PTHR16004:SF2">
    <property type="entry name" value="E3 UBIQUITIN-PROTEIN LIGASE LUBEL"/>
    <property type="match status" value="1"/>
</dbReference>
<feature type="compositionally biased region" description="Low complexity" evidence="8">
    <location>
        <begin position="1394"/>
        <end position="1403"/>
    </location>
</feature>
<dbReference type="Gene3D" id="1.10.8.10">
    <property type="entry name" value="DNA helicase RuvA subunit, C-terminal domain"/>
    <property type="match status" value="1"/>
</dbReference>
<dbReference type="Pfam" id="PF25163">
    <property type="entry name" value="UBA_RNF31"/>
    <property type="match status" value="1"/>
</dbReference>
<evidence type="ECO:0000256" key="3">
    <source>
        <dbReference type="ARBA" id="ARBA00022723"/>
    </source>
</evidence>
<dbReference type="Pfam" id="PF22191">
    <property type="entry name" value="IBR_1"/>
    <property type="match status" value="1"/>
</dbReference>
<feature type="compositionally biased region" description="Low complexity" evidence="8">
    <location>
        <begin position="1658"/>
        <end position="1674"/>
    </location>
</feature>
<dbReference type="Pfam" id="PF18091">
    <property type="entry name" value="E3_UbLigase_RBR"/>
    <property type="match status" value="1"/>
</dbReference>
<feature type="region of interest" description="Disordered" evidence="8">
    <location>
        <begin position="853"/>
        <end position="877"/>
    </location>
</feature>
<dbReference type="GO" id="GO:0071797">
    <property type="term" value="C:LUBAC complex"/>
    <property type="evidence" value="ECO:0007669"/>
    <property type="project" value="InterPro"/>
</dbReference>
<comment type="similarity">
    <text evidence="1">Belongs to the RBR family.</text>
</comment>
<dbReference type="InterPro" id="IPR026254">
    <property type="entry name" value="RNF31-like"/>
</dbReference>
<reference evidence="10 11" key="1">
    <citation type="journal article" date="2021" name="Elife">
        <title>Chloroplast acquisition without the gene transfer in kleptoplastic sea slugs, Plakobranchus ocellatus.</title>
        <authorList>
            <person name="Maeda T."/>
            <person name="Takahashi S."/>
            <person name="Yoshida T."/>
            <person name="Shimamura S."/>
            <person name="Takaki Y."/>
            <person name="Nagai Y."/>
            <person name="Toyoda A."/>
            <person name="Suzuki Y."/>
            <person name="Arimoto A."/>
            <person name="Ishii H."/>
            <person name="Satoh N."/>
            <person name="Nishiyama T."/>
            <person name="Hasebe M."/>
            <person name="Maruyama T."/>
            <person name="Minagawa J."/>
            <person name="Obokata J."/>
            <person name="Shigenobu S."/>
        </authorList>
    </citation>
    <scope>NUCLEOTIDE SEQUENCE [LARGE SCALE GENOMIC DNA]</scope>
</reference>
<keyword evidence="3" id="KW-0479">Metal-binding</keyword>
<dbReference type="GO" id="GO:1990450">
    <property type="term" value="F:linear polyubiquitin binding"/>
    <property type="evidence" value="ECO:0007669"/>
    <property type="project" value="TreeGrafter"/>
</dbReference>
<gene>
    <name evidence="10" type="ORF">PoB_000369300</name>
</gene>
<dbReference type="Pfam" id="PF16678">
    <property type="entry name" value="UBA_HOIP"/>
    <property type="match status" value="1"/>
</dbReference>
<evidence type="ECO:0000256" key="4">
    <source>
        <dbReference type="ARBA" id="ARBA00022737"/>
    </source>
</evidence>
<feature type="compositionally biased region" description="Polar residues" evidence="8">
    <location>
        <begin position="1442"/>
        <end position="1457"/>
    </location>
</feature>
<evidence type="ECO:0000259" key="9">
    <source>
        <dbReference type="PROSITE" id="PS51873"/>
    </source>
</evidence>
<protein>
    <submittedName>
        <fullName evidence="10">E3 ubiquitin-protein ligase rnf31</fullName>
    </submittedName>
</protein>
<keyword evidence="7" id="KW-0862">Zinc</keyword>
<evidence type="ECO:0000256" key="8">
    <source>
        <dbReference type="SAM" id="MobiDB-lite"/>
    </source>
</evidence>
<dbReference type="CDD" id="cd19816">
    <property type="entry name" value="Bbox1_CYLD"/>
    <property type="match status" value="1"/>
</dbReference>
<evidence type="ECO:0000256" key="5">
    <source>
        <dbReference type="ARBA" id="ARBA00022771"/>
    </source>
</evidence>
<feature type="compositionally biased region" description="Low complexity" evidence="8">
    <location>
        <begin position="1458"/>
        <end position="1469"/>
    </location>
</feature>